<feature type="region of interest" description="Disordered" evidence="13">
    <location>
        <begin position="262"/>
        <end position="290"/>
    </location>
</feature>
<dbReference type="OrthoDB" id="2590500at2759"/>
<dbReference type="EMBL" id="CAHIKZ030000033">
    <property type="protein sequence ID" value="CAE1143113.1"/>
    <property type="molecule type" value="Genomic_DNA"/>
</dbReference>
<dbReference type="InterPro" id="IPR007308">
    <property type="entry name" value="Rtr1/RPAP2_dom"/>
</dbReference>
<keyword evidence="8 12" id="KW-0539">Nucleus</keyword>
<protein>
    <recommendedName>
        <fullName evidence="12">RNA polymerase II subunit B1 CTD phosphatase RPAP2 homolog</fullName>
        <ecNumber evidence="12">3.1.3.16</ecNumber>
    </recommendedName>
</protein>
<evidence type="ECO:0000256" key="3">
    <source>
        <dbReference type="ARBA" id="ARBA00022723"/>
    </source>
</evidence>
<evidence type="ECO:0000256" key="8">
    <source>
        <dbReference type="ARBA" id="ARBA00023242"/>
    </source>
</evidence>
<dbReference type="Pfam" id="PF04181">
    <property type="entry name" value="RPAP2_Rtr1"/>
    <property type="match status" value="1"/>
</dbReference>
<dbReference type="PROSITE" id="PS51479">
    <property type="entry name" value="ZF_RTR1"/>
    <property type="match status" value="1"/>
</dbReference>
<keyword evidence="4 12" id="KW-0863">Zinc-finger</keyword>
<evidence type="ECO:0000256" key="6">
    <source>
        <dbReference type="ARBA" id="ARBA00022833"/>
    </source>
</evidence>
<feature type="domain" description="RTR1-type" evidence="14">
    <location>
        <begin position="56"/>
        <end position="139"/>
    </location>
</feature>
<evidence type="ECO:0000313" key="16">
    <source>
        <dbReference type="Proteomes" id="UP000597762"/>
    </source>
</evidence>
<keyword evidence="3 12" id="KW-0479">Metal-binding</keyword>
<dbReference type="GO" id="GO:0008420">
    <property type="term" value="F:RNA polymerase II CTD heptapeptide repeat phosphatase activity"/>
    <property type="evidence" value="ECO:0007669"/>
    <property type="project" value="UniProtKB-UniRule"/>
</dbReference>
<evidence type="ECO:0000256" key="1">
    <source>
        <dbReference type="ARBA" id="ARBA00004123"/>
    </source>
</evidence>
<dbReference type="GO" id="GO:0005634">
    <property type="term" value="C:nucleus"/>
    <property type="evidence" value="ECO:0007669"/>
    <property type="project" value="UniProtKB-SubCell"/>
</dbReference>
<name>A0A812AJ42_ACAPH</name>
<dbReference type="PANTHER" id="PTHR14732">
    <property type="entry name" value="RNA POLYMERASE II SUBUNIT B1 CTD PHOSPHATASE RPAP2-RELATED"/>
    <property type="match status" value="1"/>
</dbReference>
<evidence type="ECO:0000256" key="7">
    <source>
        <dbReference type="ARBA" id="ARBA00022912"/>
    </source>
</evidence>
<dbReference type="EC" id="3.1.3.16" evidence="12"/>
<organism evidence="15 16">
    <name type="scientific">Acanthosepion pharaonis</name>
    <name type="common">Pharaoh cuttlefish</name>
    <name type="synonym">Sepia pharaonis</name>
    <dbReference type="NCBI Taxonomy" id="158019"/>
    <lineage>
        <taxon>Eukaryota</taxon>
        <taxon>Metazoa</taxon>
        <taxon>Spiralia</taxon>
        <taxon>Lophotrochozoa</taxon>
        <taxon>Mollusca</taxon>
        <taxon>Cephalopoda</taxon>
        <taxon>Coleoidea</taxon>
        <taxon>Decapodiformes</taxon>
        <taxon>Sepiida</taxon>
        <taxon>Sepiina</taxon>
        <taxon>Sepiidae</taxon>
        <taxon>Acanthosepion</taxon>
    </lineage>
</organism>
<dbReference type="GO" id="GO:0008270">
    <property type="term" value="F:zinc ion binding"/>
    <property type="evidence" value="ECO:0007669"/>
    <property type="project" value="UniProtKB-KW"/>
</dbReference>
<dbReference type="GO" id="GO:0005737">
    <property type="term" value="C:cytoplasm"/>
    <property type="evidence" value="ECO:0007669"/>
    <property type="project" value="TreeGrafter"/>
</dbReference>
<dbReference type="GO" id="GO:0043175">
    <property type="term" value="F:RNA polymerase core enzyme binding"/>
    <property type="evidence" value="ECO:0007669"/>
    <property type="project" value="UniProtKB-UniRule"/>
</dbReference>
<reference evidence="15" key="1">
    <citation type="submission" date="2021-01" db="EMBL/GenBank/DDBJ databases">
        <authorList>
            <person name="Li R."/>
            <person name="Bekaert M."/>
        </authorList>
    </citation>
    <scope>NUCLEOTIDE SEQUENCE</scope>
    <source>
        <strain evidence="15">Farmed</strain>
    </source>
</reference>
<dbReference type="PANTHER" id="PTHR14732:SF0">
    <property type="entry name" value="RNA POLYMERASE II SUBUNIT B1 CTD PHOSPHATASE RPAP2-RELATED"/>
    <property type="match status" value="1"/>
</dbReference>
<evidence type="ECO:0000256" key="11">
    <source>
        <dbReference type="PROSITE-ProRule" id="PRU00812"/>
    </source>
</evidence>
<evidence type="ECO:0000256" key="13">
    <source>
        <dbReference type="SAM" id="MobiDB-lite"/>
    </source>
</evidence>
<dbReference type="InterPro" id="IPR038534">
    <property type="entry name" value="Rtr1/RPAP2_sf"/>
</dbReference>
<keyword evidence="6 12" id="KW-0862">Zinc</keyword>
<dbReference type="Gene3D" id="1.25.40.820">
    <property type="match status" value="1"/>
</dbReference>
<dbReference type="InterPro" id="IPR039693">
    <property type="entry name" value="Rtr1/RPAP2"/>
</dbReference>
<evidence type="ECO:0000256" key="5">
    <source>
        <dbReference type="ARBA" id="ARBA00022801"/>
    </source>
</evidence>
<evidence type="ECO:0000256" key="2">
    <source>
        <dbReference type="ARBA" id="ARBA00005676"/>
    </source>
</evidence>
<evidence type="ECO:0000256" key="12">
    <source>
        <dbReference type="RuleBase" id="RU367080"/>
    </source>
</evidence>
<evidence type="ECO:0000313" key="15">
    <source>
        <dbReference type="EMBL" id="CAE1143113.1"/>
    </source>
</evidence>
<keyword evidence="5 12" id="KW-0378">Hydrolase</keyword>
<evidence type="ECO:0000256" key="4">
    <source>
        <dbReference type="ARBA" id="ARBA00022771"/>
    </source>
</evidence>
<comment type="function">
    <text evidence="12">Putative RNA polymerase II subunit B1 C-terminal domain (CTD) phosphatase involved in RNA polymerase II transcription regulation.</text>
</comment>
<keyword evidence="16" id="KW-1185">Reference proteome</keyword>
<comment type="caution">
    <text evidence="15">The sequence shown here is derived from an EMBL/GenBank/DDBJ whole genome shotgun (WGS) entry which is preliminary data.</text>
</comment>
<gene>
    <name evidence="15" type="ORF">SPHA_1217</name>
</gene>
<evidence type="ECO:0000256" key="9">
    <source>
        <dbReference type="ARBA" id="ARBA00047761"/>
    </source>
</evidence>
<accession>A0A812AJ42</accession>
<sequence length="623" mass="70547">MAGDETETTSEIHSDDAKKKAELENQIRKRVASEERAFRIVESLVDTTVSFERLQDTAHFLLPAHYKDITEERAITKLCGFPVCKNPLGNVKKQKYQISTKTNRVYDITETKNFCSSKCYKLSKVFEKQILESPLWTRELEKPVEFLLPDTKTGWMGVQVISQTNPLENSEHINEAEENKAEDSSILDSRNWINDLQEKLLGEKPLVFNQEEDEAADNLDSAEANSVADYDENQGFSLGDLSDILEDPNMDDAVSDISERLSTMFDSDDDPDTTSEATPPTRQKKRSNCSQIDSLADALSEVNISKEENLKMLKNDSGNKMDYYKKLFNCQKRSLSFFIDHVPSSVCMEPPHASEDIAKNVQSQPVSASAVNLATPEIAPSAACESPKLESSQQKIQKRLHSWITQESLQYLGITKEEDSDTAEDANGNPEFAKLCDRLDLRGLEFDELLEERLPQTVNTPKKNLPSYEDLQKETAKFSVKVKEYYKPPPKKKEEKTSDVEKPVYVLPPVDSFSQITLRRSIVLQQLGKRIDSLLSPMDILIGEISTEINELVSTFNLQNETIVFKPAEWSAIGIFLILMLSKKLEKVDVALQATNVQDKFADILNLNFHEARQILENKILLI</sequence>
<evidence type="ECO:0000256" key="10">
    <source>
        <dbReference type="ARBA" id="ARBA00048336"/>
    </source>
</evidence>
<dbReference type="Proteomes" id="UP000597762">
    <property type="component" value="Unassembled WGS sequence"/>
</dbReference>
<comment type="similarity">
    <text evidence="2 11 12">Belongs to the RPAP2 family.</text>
</comment>
<keyword evidence="7 12" id="KW-0904">Protein phosphatase</keyword>
<proteinExistence type="inferred from homology"/>
<dbReference type="AlphaFoldDB" id="A0A812AJ42"/>
<comment type="subcellular location">
    <subcellularLocation>
        <location evidence="1 12">Nucleus</location>
    </subcellularLocation>
</comment>
<evidence type="ECO:0000259" key="14">
    <source>
        <dbReference type="PROSITE" id="PS51479"/>
    </source>
</evidence>
<comment type="catalytic activity">
    <reaction evidence="10 12">
        <text>O-phospho-L-threonyl-[protein] + H2O = L-threonyl-[protein] + phosphate</text>
        <dbReference type="Rhea" id="RHEA:47004"/>
        <dbReference type="Rhea" id="RHEA-COMP:11060"/>
        <dbReference type="Rhea" id="RHEA-COMP:11605"/>
        <dbReference type="ChEBI" id="CHEBI:15377"/>
        <dbReference type="ChEBI" id="CHEBI:30013"/>
        <dbReference type="ChEBI" id="CHEBI:43474"/>
        <dbReference type="ChEBI" id="CHEBI:61977"/>
        <dbReference type="EC" id="3.1.3.16"/>
    </reaction>
</comment>
<comment type="catalytic activity">
    <reaction evidence="9 12">
        <text>O-phospho-L-seryl-[protein] + H2O = L-seryl-[protein] + phosphate</text>
        <dbReference type="Rhea" id="RHEA:20629"/>
        <dbReference type="Rhea" id="RHEA-COMP:9863"/>
        <dbReference type="Rhea" id="RHEA-COMP:11604"/>
        <dbReference type="ChEBI" id="CHEBI:15377"/>
        <dbReference type="ChEBI" id="CHEBI:29999"/>
        <dbReference type="ChEBI" id="CHEBI:43474"/>
        <dbReference type="ChEBI" id="CHEBI:83421"/>
        <dbReference type="EC" id="3.1.3.16"/>
    </reaction>
</comment>